<evidence type="ECO:0000313" key="3">
    <source>
        <dbReference type="Proteomes" id="UP000250235"/>
    </source>
</evidence>
<dbReference type="OrthoDB" id="97058at2759"/>
<keyword evidence="3" id="KW-1185">Reference proteome</keyword>
<feature type="compositionally biased region" description="Low complexity" evidence="1">
    <location>
        <begin position="63"/>
        <end position="74"/>
    </location>
</feature>
<feature type="region of interest" description="Disordered" evidence="1">
    <location>
        <begin position="48"/>
        <end position="76"/>
    </location>
</feature>
<feature type="region of interest" description="Disordered" evidence="1">
    <location>
        <begin position="257"/>
        <end position="285"/>
    </location>
</feature>
<sequence>MQAALSKLVTENEELRSKSEEILSENQWLAGIIRSWIRSSVSLQRLHRAKKPSGDKTGLGFNSDEGSTTETSSTPMLESTKFRNFVKYSAGQPKEAQSGDDMIVAKPPIWQGRFCGLGYSIPKKSREIWLNKRIIQMRGKPKKYMMAEEKKSAWADSDSEESNSGTSSSSESEDEVQCLMADETEEIFDFSSLNLHSYETNDELVVSSYMQAALSKLVTENEELRSKSEEILSENQRLAGIISSWIRSSVSLQRLHRATKPSGDKTGLGYNSDEGSTTETSSNPMLESTKFRNFVKYSAGQPKEAQSGDDMIVSKPPIWQGATIKMKPEESMAEFDERFSCLVIELARLNKTYSNQDLALKVMRALSKKWDVKTMAMRESKHLNKMELHDLFANLKAYEFELETRAEAEPSNVSTYQSSCSYNSRARPMLHKKQIS</sequence>
<accession>A0A2Z7BUX8</accession>
<proteinExistence type="predicted"/>
<dbReference type="Proteomes" id="UP000250235">
    <property type="component" value="Unassembled WGS sequence"/>
</dbReference>
<protein>
    <submittedName>
        <fullName evidence="2">Uncharacterized protein</fullName>
    </submittedName>
</protein>
<evidence type="ECO:0000313" key="2">
    <source>
        <dbReference type="EMBL" id="KZV38371.1"/>
    </source>
</evidence>
<feature type="compositionally biased region" description="Polar residues" evidence="1">
    <location>
        <begin position="273"/>
        <end position="285"/>
    </location>
</feature>
<evidence type="ECO:0000256" key="1">
    <source>
        <dbReference type="SAM" id="MobiDB-lite"/>
    </source>
</evidence>
<dbReference type="AlphaFoldDB" id="A0A2Z7BUX8"/>
<feature type="region of interest" description="Disordered" evidence="1">
    <location>
        <begin position="148"/>
        <end position="176"/>
    </location>
</feature>
<dbReference type="Pfam" id="PF14223">
    <property type="entry name" value="Retrotran_gag_2"/>
    <property type="match status" value="1"/>
</dbReference>
<gene>
    <name evidence="2" type="ORF">F511_19892</name>
</gene>
<name>A0A2Z7BUX8_9LAMI</name>
<reference evidence="2 3" key="1">
    <citation type="journal article" date="2015" name="Proc. Natl. Acad. Sci. U.S.A.">
        <title>The resurrection genome of Boea hygrometrica: A blueprint for survival of dehydration.</title>
        <authorList>
            <person name="Xiao L."/>
            <person name="Yang G."/>
            <person name="Zhang L."/>
            <person name="Yang X."/>
            <person name="Zhao S."/>
            <person name="Ji Z."/>
            <person name="Zhou Q."/>
            <person name="Hu M."/>
            <person name="Wang Y."/>
            <person name="Chen M."/>
            <person name="Xu Y."/>
            <person name="Jin H."/>
            <person name="Xiao X."/>
            <person name="Hu G."/>
            <person name="Bao F."/>
            <person name="Hu Y."/>
            <person name="Wan P."/>
            <person name="Li L."/>
            <person name="Deng X."/>
            <person name="Kuang T."/>
            <person name="Xiang C."/>
            <person name="Zhu J.K."/>
            <person name="Oliver M.J."/>
            <person name="He Y."/>
        </authorList>
    </citation>
    <scope>NUCLEOTIDE SEQUENCE [LARGE SCALE GENOMIC DNA]</scope>
    <source>
        <strain evidence="3">cv. XS01</strain>
    </source>
</reference>
<organism evidence="2 3">
    <name type="scientific">Dorcoceras hygrometricum</name>
    <dbReference type="NCBI Taxonomy" id="472368"/>
    <lineage>
        <taxon>Eukaryota</taxon>
        <taxon>Viridiplantae</taxon>
        <taxon>Streptophyta</taxon>
        <taxon>Embryophyta</taxon>
        <taxon>Tracheophyta</taxon>
        <taxon>Spermatophyta</taxon>
        <taxon>Magnoliopsida</taxon>
        <taxon>eudicotyledons</taxon>
        <taxon>Gunneridae</taxon>
        <taxon>Pentapetalae</taxon>
        <taxon>asterids</taxon>
        <taxon>lamiids</taxon>
        <taxon>Lamiales</taxon>
        <taxon>Gesneriaceae</taxon>
        <taxon>Didymocarpoideae</taxon>
        <taxon>Trichosporeae</taxon>
        <taxon>Loxocarpinae</taxon>
        <taxon>Dorcoceras</taxon>
    </lineage>
</organism>
<dbReference type="EMBL" id="KV001967">
    <property type="protein sequence ID" value="KZV38371.1"/>
    <property type="molecule type" value="Genomic_DNA"/>
</dbReference>